<accession>S2S6M9</accession>
<name>S2S6M9_LACPA</name>
<keyword evidence="1" id="KW-1133">Transmembrane helix</keyword>
<feature type="transmembrane region" description="Helical" evidence="1">
    <location>
        <begin position="12"/>
        <end position="32"/>
    </location>
</feature>
<comment type="caution">
    <text evidence="2">The sequence shown here is derived from an EMBL/GenBank/DDBJ whole genome shotgun (WGS) entry which is preliminary data.</text>
</comment>
<feature type="transmembrane region" description="Helical" evidence="1">
    <location>
        <begin position="100"/>
        <end position="117"/>
    </location>
</feature>
<dbReference type="Proteomes" id="UP000014243">
    <property type="component" value="Unassembled WGS sequence"/>
</dbReference>
<reference evidence="2 3" key="1">
    <citation type="journal article" date="2013" name="PLoS ONE">
        <title>Lactobacillus paracasei comparative genomics: towards species pan-genome definition and exploitation of diversity.</title>
        <authorList>
            <person name="Smokvina T."/>
            <person name="Wels M."/>
            <person name="Polka J."/>
            <person name="Chervaux C."/>
            <person name="Brisse S."/>
            <person name="Boekhorst J."/>
            <person name="van Hylckama Vlieg J.E."/>
            <person name="Siezen R.J."/>
        </authorList>
    </citation>
    <scope>NUCLEOTIDE SEQUENCE [LARGE SCALE GENOMIC DNA]</scope>
    <source>
        <strain evidence="2 3">Lpp126</strain>
    </source>
</reference>
<dbReference type="AlphaFoldDB" id="S2S6M9"/>
<feature type="transmembrane region" description="Helical" evidence="1">
    <location>
        <begin position="124"/>
        <end position="143"/>
    </location>
</feature>
<feature type="non-terminal residue" evidence="2">
    <location>
        <position position="171"/>
    </location>
</feature>
<evidence type="ECO:0000313" key="3">
    <source>
        <dbReference type="Proteomes" id="UP000014243"/>
    </source>
</evidence>
<protein>
    <submittedName>
        <fullName evidence="2">Uncharacterized protein</fullName>
    </submittedName>
</protein>
<feature type="transmembrane region" description="Helical" evidence="1">
    <location>
        <begin position="77"/>
        <end position="94"/>
    </location>
</feature>
<proteinExistence type="predicted"/>
<sequence length="171" mass="19628">MKVNNQSDIYDSVRGNLFLTIYFVMILVFGITTESMINPIGQDSPFPKLLTLGLHFPYYCTMLLILIALFQKRTIRNLIFTILVFMTVGFGYFFVNRQPIVLLFMCLAWSSQVVAFKSLVRVDFWARSLVVISLFISNLLQILPVSPIEIRDGMSRLTLGFRHPNGLGMYL</sequence>
<evidence type="ECO:0000256" key="1">
    <source>
        <dbReference type="SAM" id="Phobius"/>
    </source>
</evidence>
<feature type="transmembrane region" description="Helical" evidence="1">
    <location>
        <begin position="52"/>
        <end position="70"/>
    </location>
</feature>
<keyword evidence="1" id="KW-0472">Membrane</keyword>
<gene>
    <name evidence="2" type="ORF">Lpp126_05980</name>
</gene>
<keyword evidence="1" id="KW-0812">Transmembrane</keyword>
<evidence type="ECO:0000313" key="2">
    <source>
        <dbReference type="EMBL" id="EPC79396.1"/>
    </source>
</evidence>
<organism evidence="2 3">
    <name type="scientific">Lacticaseibacillus paracasei subsp. paracasei Lpp126</name>
    <dbReference type="NCBI Taxonomy" id="1256206"/>
    <lineage>
        <taxon>Bacteria</taxon>
        <taxon>Bacillati</taxon>
        <taxon>Bacillota</taxon>
        <taxon>Bacilli</taxon>
        <taxon>Lactobacillales</taxon>
        <taxon>Lactobacillaceae</taxon>
        <taxon>Lacticaseibacillus</taxon>
    </lineage>
</organism>
<dbReference type="EMBL" id="ANKC01000413">
    <property type="protein sequence ID" value="EPC79396.1"/>
    <property type="molecule type" value="Genomic_DNA"/>
</dbReference>